<feature type="region of interest" description="Disordered" evidence="1">
    <location>
        <begin position="1"/>
        <end position="104"/>
    </location>
</feature>
<feature type="compositionally biased region" description="Basic and acidic residues" evidence="1">
    <location>
        <begin position="352"/>
        <end position="362"/>
    </location>
</feature>
<feature type="compositionally biased region" description="Polar residues" evidence="1">
    <location>
        <begin position="1"/>
        <end position="24"/>
    </location>
</feature>
<protein>
    <submittedName>
        <fullName evidence="2">Uncharacterized protein</fullName>
    </submittedName>
</protein>
<feature type="region of interest" description="Disordered" evidence="1">
    <location>
        <begin position="163"/>
        <end position="202"/>
    </location>
</feature>
<name>A0A427Y2N9_9TREE</name>
<organism evidence="2 3">
    <name type="scientific">Saitozyma podzolica</name>
    <dbReference type="NCBI Taxonomy" id="1890683"/>
    <lineage>
        <taxon>Eukaryota</taxon>
        <taxon>Fungi</taxon>
        <taxon>Dikarya</taxon>
        <taxon>Basidiomycota</taxon>
        <taxon>Agaricomycotina</taxon>
        <taxon>Tremellomycetes</taxon>
        <taxon>Tremellales</taxon>
        <taxon>Trimorphomycetaceae</taxon>
        <taxon>Saitozyma</taxon>
    </lineage>
</organism>
<comment type="caution">
    <text evidence="2">The sequence shown here is derived from an EMBL/GenBank/DDBJ whole genome shotgun (WGS) entry which is preliminary data.</text>
</comment>
<sequence length="377" mass="42630">MTRITTIVDSPTTDRLQSQRTMNMEPSRRDSYYDLPTHSHGPRRTEVPPLSGYRTFTVGWSHPDGPSQDLSVVPATPRPLPAIPYRSDERDTVDARTGQRSNNTDRLLSWTREQSTCPASADVNQTEPVTHRYMYADDVEHTRGQANDWALNMPTAQIIPVSREAYDGSDSSSSSKEIADDWPEPNQNEDPSHSPSPSRDELLQEKRDLREQLESYQVRESLRDENLRDLQKRYSELEDTLKTLQKERSKEASLLASAQNALSVVKKSRESMSTECDELKQSLRCAELELEIVKRLYVDAAGSAAKNKAEATSLGRSNIGLGHTIQDMGEDLAENELEKRGLGRLRLQPRPRSYERRSEDSKLPLSMPSFAENAART</sequence>
<feature type="compositionally biased region" description="Polar residues" evidence="1">
    <location>
        <begin position="185"/>
        <end position="197"/>
    </location>
</feature>
<dbReference type="EMBL" id="RSCD01000021">
    <property type="protein sequence ID" value="RSH85293.1"/>
    <property type="molecule type" value="Genomic_DNA"/>
</dbReference>
<dbReference type="Proteomes" id="UP000279259">
    <property type="component" value="Unassembled WGS sequence"/>
</dbReference>
<gene>
    <name evidence="2" type="ORF">EHS25_005100</name>
</gene>
<feature type="region of interest" description="Disordered" evidence="1">
    <location>
        <begin position="340"/>
        <end position="377"/>
    </location>
</feature>
<reference evidence="2 3" key="1">
    <citation type="submission" date="2018-11" db="EMBL/GenBank/DDBJ databases">
        <title>Genome sequence of Saitozyma podzolica DSM 27192.</title>
        <authorList>
            <person name="Aliyu H."/>
            <person name="Gorte O."/>
            <person name="Ochsenreither K."/>
        </authorList>
    </citation>
    <scope>NUCLEOTIDE SEQUENCE [LARGE SCALE GENOMIC DNA]</scope>
    <source>
        <strain evidence="2 3">DSM 27192</strain>
    </source>
</reference>
<proteinExistence type="predicted"/>
<keyword evidence="3" id="KW-1185">Reference proteome</keyword>
<dbReference type="OrthoDB" id="10381223at2759"/>
<evidence type="ECO:0000256" key="1">
    <source>
        <dbReference type="SAM" id="MobiDB-lite"/>
    </source>
</evidence>
<dbReference type="AlphaFoldDB" id="A0A427Y2N9"/>
<accession>A0A427Y2N9</accession>
<evidence type="ECO:0000313" key="3">
    <source>
        <dbReference type="Proteomes" id="UP000279259"/>
    </source>
</evidence>
<evidence type="ECO:0000313" key="2">
    <source>
        <dbReference type="EMBL" id="RSH85293.1"/>
    </source>
</evidence>